<evidence type="ECO:0000256" key="3">
    <source>
        <dbReference type="ARBA" id="ARBA00013252"/>
    </source>
</evidence>
<feature type="region of interest" description="Disordered" evidence="6">
    <location>
        <begin position="247"/>
        <end position="359"/>
    </location>
</feature>
<dbReference type="PANTHER" id="PTHR12599">
    <property type="entry name" value="PTERIN-4-ALPHA-CARBINOLAMINE DEHYDRATASE"/>
    <property type="match status" value="1"/>
</dbReference>
<dbReference type="InterPro" id="IPR001533">
    <property type="entry name" value="Pterin_deHydtase"/>
</dbReference>
<dbReference type="EMBL" id="FMWP01000107">
    <property type="protein sequence ID" value="SDA00527.1"/>
    <property type="molecule type" value="Genomic_DNA"/>
</dbReference>
<protein>
    <recommendedName>
        <fullName evidence="3">4a-hydroxytetrahydrobiopterin dehydratase</fullName>
        <ecNumber evidence="3">4.2.1.96</ecNumber>
    </recommendedName>
    <alternativeName>
        <fullName evidence="5">4-alpha-hydroxy-tetrahydropterin dehydratase</fullName>
    </alternativeName>
</protein>
<feature type="compositionally biased region" description="Low complexity" evidence="6">
    <location>
        <begin position="247"/>
        <end position="281"/>
    </location>
</feature>
<dbReference type="PANTHER" id="PTHR12599:SF0">
    <property type="entry name" value="PTERIN-4-ALPHA-CARBINOLAMINE DEHYDRATASE"/>
    <property type="match status" value="1"/>
</dbReference>
<dbReference type="SUPFAM" id="SSF55248">
    <property type="entry name" value="PCD-like"/>
    <property type="match status" value="1"/>
</dbReference>
<gene>
    <name evidence="7" type="ORF">BZ3500_MVSOF-1268-A1-R1_CHR9G10689</name>
</gene>
<accession>A0A2X0N6U9</accession>
<keyword evidence="8" id="KW-1185">Reference proteome</keyword>
<comment type="similarity">
    <text evidence="2">Belongs to the pterin-4-alpha-carbinolamine dehydratase family.</text>
</comment>
<comment type="catalytic activity">
    <reaction evidence="1">
        <text>(4aS,6R)-4a-hydroxy-L-erythro-5,6,7,8-tetrahydrobiopterin = (6R)-L-erythro-6,7-dihydrobiopterin + H2O</text>
        <dbReference type="Rhea" id="RHEA:11920"/>
        <dbReference type="ChEBI" id="CHEBI:15377"/>
        <dbReference type="ChEBI" id="CHEBI:15642"/>
        <dbReference type="ChEBI" id="CHEBI:43120"/>
        <dbReference type="EC" id="4.2.1.96"/>
    </reaction>
</comment>
<evidence type="ECO:0000313" key="8">
    <source>
        <dbReference type="Proteomes" id="UP000249723"/>
    </source>
</evidence>
<reference evidence="8" key="1">
    <citation type="submission" date="2016-10" db="EMBL/GenBank/DDBJ databases">
        <authorList>
            <person name="Jeantristanb JTB J.-T."/>
            <person name="Ricardo R."/>
        </authorList>
    </citation>
    <scope>NUCLEOTIDE SEQUENCE [LARGE SCALE GENOMIC DNA]</scope>
</reference>
<dbReference type="GO" id="GO:0006729">
    <property type="term" value="P:tetrahydrobiopterin biosynthetic process"/>
    <property type="evidence" value="ECO:0007669"/>
    <property type="project" value="InterPro"/>
</dbReference>
<dbReference type="Proteomes" id="UP000249723">
    <property type="component" value="Unassembled WGS sequence"/>
</dbReference>
<feature type="compositionally biased region" description="Basic and acidic residues" evidence="6">
    <location>
        <begin position="282"/>
        <end position="291"/>
    </location>
</feature>
<dbReference type="InterPro" id="IPR036428">
    <property type="entry name" value="PCD_sf"/>
</dbReference>
<evidence type="ECO:0000256" key="1">
    <source>
        <dbReference type="ARBA" id="ARBA00001554"/>
    </source>
</evidence>
<dbReference type="OrthoDB" id="277398at2759"/>
<dbReference type="AlphaFoldDB" id="A0A2X0N6U9"/>
<dbReference type="Pfam" id="PF01329">
    <property type="entry name" value="Pterin_4a"/>
    <property type="match status" value="1"/>
</dbReference>
<evidence type="ECO:0000256" key="2">
    <source>
        <dbReference type="ARBA" id="ARBA00006472"/>
    </source>
</evidence>
<evidence type="ECO:0000256" key="5">
    <source>
        <dbReference type="ARBA" id="ARBA00030497"/>
    </source>
</evidence>
<evidence type="ECO:0000313" key="7">
    <source>
        <dbReference type="EMBL" id="SDA00527.1"/>
    </source>
</evidence>
<keyword evidence="4" id="KW-0456">Lyase</keyword>
<organism evidence="7 8">
    <name type="scientific">Microbotryum saponariae</name>
    <dbReference type="NCBI Taxonomy" id="289078"/>
    <lineage>
        <taxon>Eukaryota</taxon>
        <taxon>Fungi</taxon>
        <taxon>Dikarya</taxon>
        <taxon>Basidiomycota</taxon>
        <taxon>Pucciniomycotina</taxon>
        <taxon>Microbotryomycetes</taxon>
        <taxon>Microbotryales</taxon>
        <taxon>Microbotryaceae</taxon>
        <taxon>Microbotryum</taxon>
    </lineage>
</organism>
<sequence length="359" mass="39651">MSWSLARSTIRRGCDSLGLRMASSSAPTLRNTPASSTDLAPLLEQGWSLAAPASSSQNKLKREFIFKDFSQAFSFMTRTALSAEKLNHHPEWSNVYNKVIIELTTHDRVHRSNRYQGFNIVRLELIVHRAPELLRRFAGMLTLLSINAHICLAQATSFIVDADVRVPKNQGKLGPDRPDRPDRRKESAKIVVVTGHRPQPCARVWTPSVRQEPGEIAGLSHLEEVYHLGIYPATYHIMSANPDSNSANLDTTTASTTAPSVDSSAPAPTATSQTKTSATAPEHTEYPEQKHAGKVGLGPNYKVHPTTSDKIEGQKDVLIGKITRNEEKVQDGLDKKTGDKWEKEKAKDDAEDPFAKKEA</sequence>
<dbReference type="GO" id="GO:0008124">
    <property type="term" value="F:4-alpha-hydroxytetrahydrobiopterin dehydratase activity"/>
    <property type="evidence" value="ECO:0007669"/>
    <property type="project" value="UniProtKB-EC"/>
</dbReference>
<feature type="compositionally biased region" description="Basic and acidic residues" evidence="6">
    <location>
        <begin position="323"/>
        <end position="359"/>
    </location>
</feature>
<proteinExistence type="inferred from homology"/>
<evidence type="ECO:0000256" key="6">
    <source>
        <dbReference type="SAM" id="MobiDB-lite"/>
    </source>
</evidence>
<dbReference type="STRING" id="289078.A0A2X0N6U9"/>
<dbReference type="Gene3D" id="3.30.1360.20">
    <property type="entry name" value="Transcriptional coactivator/pterin dehydratase"/>
    <property type="match status" value="1"/>
</dbReference>
<name>A0A2X0N6U9_9BASI</name>
<evidence type="ECO:0000256" key="4">
    <source>
        <dbReference type="ARBA" id="ARBA00023239"/>
    </source>
</evidence>
<dbReference type="EC" id="4.2.1.96" evidence="3"/>